<sequence length="294" mass="32117">MFFSRALERISSQASIKKTSVFFDKHRMRGACDAASTSKAITIVGGGRVGLALQEMAPLSVVIRRGEPIEGPSGPILICTRNDDLQGIVDATPVDRRKDLVFLQNGMLQPWLDSKDLGGNTQVLVYFAVAKKGEKPTDGKTDVNPEGLTAACGPHAQVVAELLHSGGLSCKVLDRIPFTRAMLEKLIWISAFMLVGSKHKATIGEVEAKHREEVSSLIRELAAAGQQELGVELDEGYVERLLAYARSVAHFPTAVKEFPWRNGWFYNISKKQAGQGLPDPMPTHSRLLEEVKAV</sequence>
<dbReference type="Proteomes" id="UP000232323">
    <property type="component" value="Unassembled WGS sequence"/>
</dbReference>
<evidence type="ECO:0000313" key="2">
    <source>
        <dbReference type="Proteomes" id="UP000232323"/>
    </source>
</evidence>
<evidence type="ECO:0008006" key="3">
    <source>
        <dbReference type="Google" id="ProtNLM"/>
    </source>
</evidence>
<accession>A0A250XMP7</accession>
<name>A0A250XMP7_9CHLO</name>
<dbReference type="OrthoDB" id="38730at2759"/>
<gene>
    <name evidence="1" type="ORF">CEUSTIGMA_g11622.t1</name>
</gene>
<keyword evidence="2" id="KW-1185">Reference proteome</keyword>
<comment type="caution">
    <text evidence="1">The sequence shown here is derived from an EMBL/GenBank/DDBJ whole genome shotgun (WGS) entry which is preliminary data.</text>
</comment>
<dbReference type="EMBL" id="BEGY01000119">
    <property type="protein sequence ID" value="GAX84199.1"/>
    <property type="molecule type" value="Genomic_DNA"/>
</dbReference>
<proteinExistence type="predicted"/>
<protein>
    <recommendedName>
        <fullName evidence="3">Ketopantoate reductase C-terminal domain-containing protein</fullName>
    </recommendedName>
</protein>
<dbReference type="PANTHER" id="PTHR34044:SF1">
    <property type="entry name" value="NUCLEAR PROTEIN"/>
    <property type="match status" value="1"/>
</dbReference>
<dbReference type="STRING" id="1157962.A0A250XMP7"/>
<organism evidence="1 2">
    <name type="scientific">Chlamydomonas eustigma</name>
    <dbReference type="NCBI Taxonomy" id="1157962"/>
    <lineage>
        <taxon>Eukaryota</taxon>
        <taxon>Viridiplantae</taxon>
        <taxon>Chlorophyta</taxon>
        <taxon>core chlorophytes</taxon>
        <taxon>Chlorophyceae</taxon>
        <taxon>CS clade</taxon>
        <taxon>Chlamydomonadales</taxon>
        <taxon>Chlamydomonadaceae</taxon>
        <taxon>Chlamydomonas</taxon>
    </lineage>
</organism>
<dbReference type="AlphaFoldDB" id="A0A250XMP7"/>
<dbReference type="PANTHER" id="PTHR34044">
    <property type="entry name" value="NUCLEAR PROTEIN"/>
    <property type="match status" value="1"/>
</dbReference>
<reference evidence="1 2" key="1">
    <citation type="submission" date="2017-08" db="EMBL/GenBank/DDBJ databases">
        <title>Acidophilic green algal genome provides insights into adaptation to an acidic environment.</title>
        <authorList>
            <person name="Hirooka S."/>
            <person name="Hirose Y."/>
            <person name="Kanesaki Y."/>
            <person name="Higuchi S."/>
            <person name="Fujiwara T."/>
            <person name="Onuma R."/>
            <person name="Era A."/>
            <person name="Ohbayashi R."/>
            <person name="Uzuka A."/>
            <person name="Nozaki H."/>
            <person name="Yoshikawa H."/>
            <person name="Miyagishima S.Y."/>
        </authorList>
    </citation>
    <scope>NUCLEOTIDE SEQUENCE [LARGE SCALE GENOMIC DNA]</scope>
    <source>
        <strain evidence="1 2">NIES-2499</strain>
    </source>
</reference>
<evidence type="ECO:0000313" key="1">
    <source>
        <dbReference type="EMBL" id="GAX84199.1"/>
    </source>
</evidence>